<evidence type="ECO:0000259" key="7">
    <source>
        <dbReference type="PROSITE" id="PS50928"/>
    </source>
</evidence>
<reference evidence="8" key="2">
    <citation type="submission" date="2020-09" db="EMBL/GenBank/DDBJ databases">
        <authorList>
            <person name="Sun Q."/>
            <person name="Zhou Y."/>
        </authorList>
    </citation>
    <scope>NUCLEOTIDE SEQUENCE</scope>
    <source>
        <strain evidence="8">CGMCC 1.16067</strain>
    </source>
</reference>
<feature type="domain" description="ABC transmembrane type-1" evidence="7">
    <location>
        <begin position="28"/>
        <end position="215"/>
    </location>
</feature>
<dbReference type="InterPro" id="IPR000515">
    <property type="entry name" value="MetI-like"/>
</dbReference>
<dbReference type="AlphaFoldDB" id="A0A917BFL1"/>
<dbReference type="RefSeq" id="WP_188778955.1">
    <property type="nucleotide sequence ID" value="NZ_BMKQ01000001.1"/>
</dbReference>
<keyword evidence="4 6" id="KW-1133">Transmembrane helix</keyword>
<keyword evidence="5 6" id="KW-0472">Membrane</keyword>
<dbReference type="GO" id="GO:0005886">
    <property type="term" value="C:plasma membrane"/>
    <property type="evidence" value="ECO:0007669"/>
    <property type="project" value="UniProtKB-SubCell"/>
</dbReference>
<dbReference type="PANTHER" id="PTHR30177">
    <property type="entry name" value="GLYCINE BETAINE/L-PROLINE TRANSPORT SYSTEM PERMEASE PROTEIN PROW"/>
    <property type="match status" value="1"/>
</dbReference>
<evidence type="ECO:0000256" key="3">
    <source>
        <dbReference type="ARBA" id="ARBA00022692"/>
    </source>
</evidence>
<evidence type="ECO:0000256" key="6">
    <source>
        <dbReference type="RuleBase" id="RU363032"/>
    </source>
</evidence>
<evidence type="ECO:0000313" key="8">
    <source>
        <dbReference type="EMBL" id="GGF39842.1"/>
    </source>
</evidence>
<dbReference type="Pfam" id="PF00528">
    <property type="entry name" value="BPD_transp_1"/>
    <property type="match status" value="1"/>
</dbReference>
<proteinExistence type="inferred from homology"/>
<name>A0A917BFL1_9ACTN</name>
<feature type="transmembrane region" description="Helical" evidence="6">
    <location>
        <begin position="24"/>
        <end position="47"/>
    </location>
</feature>
<dbReference type="CDD" id="cd06261">
    <property type="entry name" value="TM_PBP2"/>
    <property type="match status" value="1"/>
</dbReference>
<dbReference type="GO" id="GO:0055085">
    <property type="term" value="P:transmembrane transport"/>
    <property type="evidence" value="ECO:0007669"/>
    <property type="project" value="InterPro"/>
</dbReference>
<dbReference type="InterPro" id="IPR051204">
    <property type="entry name" value="ABC_transp_perm/SBD"/>
</dbReference>
<dbReference type="SUPFAM" id="SSF161098">
    <property type="entry name" value="MetI-like"/>
    <property type="match status" value="1"/>
</dbReference>
<accession>A0A917BFL1</accession>
<comment type="subcellular location">
    <subcellularLocation>
        <location evidence="6">Cell membrane</location>
        <topology evidence="6">Multi-pass membrane protein</topology>
    </subcellularLocation>
    <subcellularLocation>
        <location evidence="1">Membrane</location>
        <topology evidence="1">Multi-pass membrane protein</topology>
    </subcellularLocation>
</comment>
<keyword evidence="3 6" id="KW-0812">Transmembrane</keyword>
<gene>
    <name evidence="8" type="primary">proW</name>
    <name evidence="8" type="ORF">GCM10011519_11880</name>
</gene>
<evidence type="ECO:0000256" key="5">
    <source>
        <dbReference type="ARBA" id="ARBA00023136"/>
    </source>
</evidence>
<organism evidence="8 9">
    <name type="scientific">Marmoricola endophyticus</name>
    <dbReference type="NCBI Taxonomy" id="2040280"/>
    <lineage>
        <taxon>Bacteria</taxon>
        <taxon>Bacillati</taxon>
        <taxon>Actinomycetota</taxon>
        <taxon>Actinomycetes</taxon>
        <taxon>Propionibacteriales</taxon>
        <taxon>Nocardioidaceae</taxon>
        <taxon>Marmoricola</taxon>
    </lineage>
</organism>
<feature type="transmembrane region" description="Helical" evidence="6">
    <location>
        <begin position="162"/>
        <end position="186"/>
    </location>
</feature>
<dbReference type="Gene3D" id="1.10.3720.10">
    <property type="entry name" value="MetI-like"/>
    <property type="match status" value="1"/>
</dbReference>
<dbReference type="GO" id="GO:0031460">
    <property type="term" value="P:glycine betaine transport"/>
    <property type="evidence" value="ECO:0007669"/>
    <property type="project" value="TreeGrafter"/>
</dbReference>
<feature type="transmembrane region" description="Helical" evidence="6">
    <location>
        <begin position="97"/>
        <end position="119"/>
    </location>
</feature>
<keyword evidence="2 6" id="KW-0813">Transport</keyword>
<evidence type="ECO:0000256" key="2">
    <source>
        <dbReference type="ARBA" id="ARBA00022448"/>
    </source>
</evidence>
<comment type="similarity">
    <text evidence="6">Belongs to the binding-protein-dependent transport system permease family.</text>
</comment>
<protein>
    <submittedName>
        <fullName evidence="8">Glycine/betaine ABC transporter permease</fullName>
    </submittedName>
</protein>
<dbReference type="EMBL" id="BMKQ01000001">
    <property type="protein sequence ID" value="GGF39842.1"/>
    <property type="molecule type" value="Genomic_DNA"/>
</dbReference>
<dbReference type="InterPro" id="IPR035906">
    <property type="entry name" value="MetI-like_sf"/>
</dbReference>
<keyword evidence="9" id="KW-1185">Reference proteome</keyword>
<evidence type="ECO:0000256" key="4">
    <source>
        <dbReference type="ARBA" id="ARBA00022989"/>
    </source>
</evidence>
<dbReference type="PROSITE" id="PS50928">
    <property type="entry name" value="ABC_TM1"/>
    <property type="match status" value="1"/>
</dbReference>
<comment type="caution">
    <text evidence="8">The sequence shown here is derived from an EMBL/GenBank/DDBJ whole genome shotgun (WGS) entry which is preliminary data.</text>
</comment>
<evidence type="ECO:0000256" key="1">
    <source>
        <dbReference type="ARBA" id="ARBA00004141"/>
    </source>
</evidence>
<dbReference type="Proteomes" id="UP000649179">
    <property type="component" value="Unassembled WGS sequence"/>
</dbReference>
<feature type="transmembrane region" description="Helical" evidence="6">
    <location>
        <begin position="68"/>
        <end position="91"/>
    </location>
</feature>
<sequence length="250" mass="26356">MIGSVLGWLLDPEHWRSTPFDTGIWAQLGAHVGFTLIALAIAVLLALPAGLVIGHTGRGSWLVSAANAVRALPTVGVLVLLVVVISPHFYGRTNAGFLIPTEIVLVVLAVPPILSNAYAGVQNVPPQVRDAAFGMGMTGPQVLGRVELPNALPLIFSGFRSAMLQVIATATIASYVTLGGLGRFIYDGLAQKDYPQMIGGAVLVAALALISDLLVALVQRYAVSRGVSRRFRTDTGPDSRTAVLVEEDVR</sequence>
<feature type="transmembrane region" description="Helical" evidence="6">
    <location>
        <begin position="198"/>
        <end position="223"/>
    </location>
</feature>
<evidence type="ECO:0000313" key="9">
    <source>
        <dbReference type="Proteomes" id="UP000649179"/>
    </source>
</evidence>
<dbReference type="PANTHER" id="PTHR30177:SF33">
    <property type="entry name" value="POSSIBLE OSMOPROTECTANT (GLYCINE BETAINE_CARNITINE_CHOLINE_L-PROLINE) TRANSPORT INTEGRAL MEMBRANE PROTEIN ABC TRANSPORTER PROZ"/>
    <property type="match status" value="1"/>
</dbReference>
<reference evidence="8" key="1">
    <citation type="journal article" date="2014" name="Int. J. Syst. Evol. Microbiol.">
        <title>Complete genome sequence of Corynebacterium casei LMG S-19264T (=DSM 44701T), isolated from a smear-ripened cheese.</title>
        <authorList>
            <consortium name="US DOE Joint Genome Institute (JGI-PGF)"/>
            <person name="Walter F."/>
            <person name="Albersmeier A."/>
            <person name="Kalinowski J."/>
            <person name="Ruckert C."/>
        </authorList>
    </citation>
    <scope>NUCLEOTIDE SEQUENCE</scope>
    <source>
        <strain evidence="8">CGMCC 1.16067</strain>
    </source>
</reference>